<dbReference type="EMBL" id="CP035492">
    <property type="protein sequence ID" value="QAY65868.1"/>
    <property type="molecule type" value="Genomic_DNA"/>
</dbReference>
<dbReference type="GO" id="GO:0016413">
    <property type="term" value="F:O-acetyltransferase activity"/>
    <property type="evidence" value="ECO:0007669"/>
    <property type="project" value="TreeGrafter"/>
</dbReference>
<organism evidence="9 10">
    <name type="scientific">Paenibacillus protaetiae</name>
    <dbReference type="NCBI Taxonomy" id="2509456"/>
    <lineage>
        <taxon>Bacteria</taxon>
        <taxon>Bacillati</taxon>
        <taxon>Bacillota</taxon>
        <taxon>Bacilli</taxon>
        <taxon>Bacillales</taxon>
        <taxon>Paenibacillaceae</taxon>
        <taxon>Paenibacillus</taxon>
    </lineage>
</organism>
<accession>A0A4P6F648</accession>
<evidence type="ECO:0000256" key="1">
    <source>
        <dbReference type="ARBA" id="ARBA00004651"/>
    </source>
</evidence>
<feature type="transmembrane region" description="Helical" evidence="7">
    <location>
        <begin position="87"/>
        <end position="109"/>
    </location>
</feature>
<evidence type="ECO:0000256" key="3">
    <source>
        <dbReference type="ARBA" id="ARBA00022475"/>
    </source>
</evidence>
<keyword evidence="5 7" id="KW-1133">Transmembrane helix</keyword>
<comment type="subcellular location">
    <subcellularLocation>
        <location evidence="1">Cell membrane</location>
        <topology evidence="1">Multi-pass membrane protein</topology>
    </subcellularLocation>
</comment>
<feature type="transmembrane region" description="Helical" evidence="7">
    <location>
        <begin position="315"/>
        <end position="334"/>
    </location>
</feature>
<dbReference type="GO" id="GO:0009246">
    <property type="term" value="P:enterobacterial common antigen biosynthetic process"/>
    <property type="evidence" value="ECO:0007669"/>
    <property type="project" value="TreeGrafter"/>
</dbReference>
<feature type="transmembrane region" description="Helical" evidence="7">
    <location>
        <begin position="44"/>
        <end position="66"/>
    </location>
</feature>
<protein>
    <submittedName>
        <fullName evidence="9">Acyltransferase</fullName>
    </submittedName>
</protein>
<feature type="transmembrane region" description="Helical" evidence="7">
    <location>
        <begin position="158"/>
        <end position="179"/>
    </location>
</feature>
<dbReference type="PANTHER" id="PTHR40074:SF2">
    <property type="entry name" value="O-ACETYLTRANSFERASE WECH"/>
    <property type="match status" value="1"/>
</dbReference>
<feature type="transmembrane region" description="Helical" evidence="7">
    <location>
        <begin position="216"/>
        <end position="235"/>
    </location>
</feature>
<proteinExistence type="inferred from homology"/>
<dbReference type="InterPro" id="IPR002656">
    <property type="entry name" value="Acyl_transf_3_dom"/>
</dbReference>
<keyword evidence="10" id="KW-1185">Reference proteome</keyword>
<evidence type="ECO:0000259" key="8">
    <source>
        <dbReference type="Pfam" id="PF01757"/>
    </source>
</evidence>
<evidence type="ECO:0000256" key="6">
    <source>
        <dbReference type="ARBA" id="ARBA00023136"/>
    </source>
</evidence>
<keyword evidence="3" id="KW-1003">Cell membrane</keyword>
<evidence type="ECO:0000313" key="10">
    <source>
        <dbReference type="Proteomes" id="UP000293568"/>
    </source>
</evidence>
<comment type="similarity">
    <text evidence="2">Belongs to the acyltransferase 3 family.</text>
</comment>
<dbReference type="GO" id="GO:0005886">
    <property type="term" value="C:plasma membrane"/>
    <property type="evidence" value="ECO:0007669"/>
    <property type="project" value="UniProtKB-SubCell"/>
</dbReference>
<evidence type="ECO:0000256" key="2">
    <source>
        <dbReference type="ARBA" id="ARBA00007400"/>
    </source>
</evidence>
<dbReference type="AlphaFoldDB" id="A0A4P6F648"/>
<evidence type="ECO:0000313" key="9">
    <source>
        <dbReference type="EMBL" id="QAY65868.1"/>
    </source>
</evidence>
<feature type="transmembrane region" description="Helical" evidence="7">
    <location>
        <begin position="277"/>
        <end position="295"/>
    </location>
</feature>
<dbReference type="KEGG" id="pprt:ET464_05205"/>
<keyword evidence="6 7" id="KW-0472">Membrane</keyword>
<keyword evidence="4 7" id="KW-0812">Transmembrane</keyword>
<name>A0A4P6F648_9BACL</name>
<evidence type="ECO:0000256" key="5">
    <source>
        <dbReference type="ARBA" id="ARBA00022989"/>
    </source>
</evidence>
<keyword evidence="9" id="KW-0012">Acyltransferase</keyword>
<dbReference type="Pfam" id="PF01757">
    <property type="entry name" value="Acyl_transf_3"/>
    <property type="match status" value="1"/>
</dbReference>
<feature type="transmembrane region" description="Helical" evidence="7">
    <location>
        <begin position="191"/>
        <end position="209"/>
    </location>
</feature>
<keyword evidence="9" id="KW-0808">Transferase</keyword>
<dbReference type="OrthoDB" id="65129at2"/>
<evidence type="ECO:0000256" key="7">
    <source>
        <dbReference type="SAM" id="Phobius"/>
    </source>
</evidence>
<evidence type="ECO:0000256" key="4">
    <source>
        <dbReference type="ARBA" id="ARBA00022692"/>
    </source>
</evidence>
<gene>
    <name evidence="9" type="ORF">ET464_05205</name>
</gene>
<reference evidence="9 10" key="1">
    <citation type="submission" date="2019-01" db="EMBL/GenBank/DDBJ databases">
        <title>Genome sequencing of strain FW100M-2.</title>
        <authorList>
            <person name="Heo J."/>
            <person name="Kim S.-J."/>
            <person name="Kim J.-S."/>
            <person name="Hong S.-B."/>
            <person name="Kwon S.-W."/>
        </authorList>
    </citation>
    <scope>NUCLEOTIDE SEQUENCE [LARGE SCALE GENOMIC DNA]</scope>
    <source>
        <strain evidence="9 10">FW100M-2</strain>
    </source>
</reference>
<feature type="transmembrane region" description="Helical" evidence="7">
    <location>
        <begin position="129"/>
        <end position="151"/>
    </location>
</feature>
<dbReference type="PANTHER" id="PTHR40074">
    <property type="entry name" value="O-ACETYLTRANSFERASE WECH"/>
    <property type="match status" value="1"/>
</dbReference>
<sequence>MKKNIVELNFVRAVAMLAVLLIHTTANARTLVPWGSLSAPVYIAANQLSMFAVPVFLMMNGLVLFYRYHDDWSLKQAAAFYKKRIQFILVPYLLWSVLYYAGNQLIATHQVHVDAGKFWEMLVWGKSGYHLYFMVIVIQFYVVFPILMTLVRLLKLNGLAVLALGLIVQGVFYFIHHWVKPIDHFSALMPNYSLVFCTGAAIGMHYEWFAACWRQVWWTMGLGAAIGFMYILMLLSAEEGAHYWPPAYVILYNVYAVVMGVSLIWSGKIVCERLSGAVRAVLEFGAISFGVYLIHPMLLTIWRQLADPSPQNMYYHPYNLITYILLVAASWLIVRYTKRIKWSWMVWGR</sequence>
<dbReference type="Proteomes" id="UP000293568">
    <property type="component" value="Chromosome"/>
</dbReference>
<feature type="domain" description="Acyltransferase 3" evidence="8">
    <location>
        <begin position="6"/>
        <end position="334"/>
    </location>
</feature>
<feature type="transmembrane region" description="Helical" evidence="7">
    <location>
        <begin position="247"/>
        <end position="265"/>
    </location>
</feature>